<dbReference type="EMBL" id="CAUYUJ010018266">
    <property type="protein sequence ID" value="CAK0882078.1"/>
    <property type="molecule type" value="Genomic_DNA"/>
</dbReference>
<sequence>MLLLVKGMECYTGGCTALSRGTEQRVRRRLKVQDRTAETIRAINRAAGFDTPEVESVGELTGPSALVYSDVRALHAAHAPGPVNSISPQEAFHKLLGGTPSSCMDGDEVSPVRPYSRELVSWPKRGNRPAPLPTNAPPDLLRYMTEGQRDVWLRQPQEVAQVRQDGLARGIFRLGRRRKEAVKVFFVKKKDSSIRIVIDCQRSNQHFRAAPKVHLFSGSSFAEVEVSAHQQMWYAGGDVQNAFYQHQLPCWLQPYFGLDCARASELGVAELDGQAVRGDQILYPLMNGVPMGWKWALFMVQRIHEHVLDGVPELGPRRRAVDFRPPPRVEDGAVHTVYVDNVLIEGFDQAEVTRLREAACAALQQAGYATHDESDAAASMEMLGVEQTGCPGRVQVSAKRYWRLWQALEWIRRRQPPLSSRQLERLIGHFTFVALIRRELLSTLRASYDFSRGDFTKPRSR</sequence>
<evidence type="ECO:0000313" key="1">
    <source>
        <dbReference type="EMBL" id="CAK0882078.1"/>
    </source>
</evidence>
<evidence type="ECO:0008006" key="3">
    <source>
        <dbReference type="Google" id="ProtNLM"/>
    </source>
</evidence>
<evidence type="ECO:0000313" key="2">
    <source>
        <dbReference type="Proteomes" id="UP001189429"/>
    </source>
</evidence>
<organism evidence="1 2">
    <name type="scientific">Prorocentrum cordatum</name>
    <dbReference type="NCBI Taxonomy" id="2364126"/>
    <lineage>
        <taxon>Eukaryota</taxon>
        <taxon>Sar</taxon>
        <taxon>Alveolata</taxon>
        <taxon>Dinophyceae</taxon>
        <taxon>Prorocentrales</taxon>
        <taxon>Prorocentraceae</taxon>
        <taxon>Prorocentrum</taxon>
    </lineage>
</organism>
<keyword evidence="2" id="KW-1185">Reference proteome</keyword>
<reference evidence="1" key="1">
    <citation type="submission" date="2023-10" db="EMBL/GenBank/DDBJ databases">
        <authorList>
            <person name="Chen Y."/>
            <person name="Shah S."/>
            <person name="Dougan E. K."/>
            <person name="Thang M."/>
            <person name="Chan C."/>
        </authorList>
    </citation>
    <scope>NUCLEOTIDE SEQUENCE [LARGE SCALE GENOMIC DNA]</scope>
</reference>
<protein>
    <recommendedName>
        <fullName evidence="3">Reverse transcriptase Ty1/copia-type domain-containing protein</fullName>
    </recommendedName>
</protein>
<name>A0ABN9W7D9_9DINO</name>
<dbReference type="SUPFAM" id="SSF56672">
    <property type="entry name" value="DNA/RNA polymerases"/>
    <property type="match status" value="1"/>
</dbReference>
<gene>
    <name evidence="1" type="ORF">PCOR1329_LOCUS64716</name>
</gene>
<feature type="non-terminal residue" evidence="1">
    <location>
        <position position="461"/>
    </location>
</feature>
<comment type="caution">
    <text evidence="1">The sequence shown here is derived from an EMBL/GenBank/DDBJ whole genome shotgun (WGS) entry which is preliminary data.</text>
</comment>
<dbReference type="Proteomes" id="UP001189429">
    <property type="component" value="Unassembled WGS sequence"/>
</dbReference>
<proteinExistence type="predicted"/>
<dbReference type="InterPro" id="IPR043502">
    <property type="entry name" value="DNA/RNA_pol_sf"/>
</dbReference>
<accession>A0ABN9W7D9</accession>